<sequence length="81" mass="9119">MRAMQRDPLAPIRPIVSGEALRRAKPGEARHDALQAVRRFQQLTGPVAAKSVEDTSFYRYLRLVSRNGGGVDPSTTRRCRR</sequence>
<dbReference type="AlphaFoldDB" id="A0A060BUH0"/>
<evidence type="ECO:0000313" key="1">
    <source>
        <dbReference type="EMBL" id="AIA86589.1"/>
    </source>
</evidence>
<feature type="non-terminal residue" evidence="1">
    <location>
        <position position="81"/>
    </location>
</feature>
<name>A0A060BUH0_9PROT</name>
<organism evidence="1">
    <name type="scientific">uncultured Granulibacter sp</name>
    <dbReference type="NCBI Taxonomy" id="708631"/>
    <lineage>
        <taxon>Bacteria</taxon>
        <taxon>Pseudomonadati</taxon>
        <taxon>Pseudomonadota</taxon>
        <taxon>Alphaproteobacteria</taxon>
        <taxon>Acetobacterales</taxon>
        <taxon>Acetobacteraceae</taxon>
        <taxon>Granulibacter</taxon>
        <taxon>environmental samples</taxon>
    </lineage>
</organism>
<proteinExistence type="predicted"/>
<dbReference type="EMBL" id="KF119323">
    <property type="protein sequence ID" value="AIA86589.1"/>
    <property type="molecule type" value="Genomic_DNA"/>
</dbReference>
<reference evidence="1" key="1">
    <citation type="journal article" date="2013" name="Environ. Microbiol.">
        <title>Seasonally variable intestinal metagenomes of the red palm weevil (Rhynchophorus ferrugineus).</title>
        <authorList>
            <person name="Jia S."/>
            <person name="Zhang X."/>
            <person name="Zhang G."/>
            <person name="Yin A."/>
            <person name="Zhang S."/>
            <person name="Li F."/>
            <person name="Wang L."/>
            <person name="Zhao D."/>
            <person name="Yun Q."/>
            <person name="Tala"/>
            <person name="Wang J."/>
            <person name="Sun G."/>
            <person name="Baabdullah M."/>
            <person name="Yu X."/>
            <person name="Hu S."/>
            <person name="Al-Mssallem I.S."/>
            <person name="Yu J."/>
        </authorList>
    </citation>
    <scope>NUCLEOTIDE SEQUENCE</scope>
</reference>
<accession>A0A060BUH0</accession>
<dbReference type="SUPFAM" id="SSF51445">
    <property type="entry name" value="(Trans)glycosidases"/>
    <property type="match status" value="1"/>
</dbReference>
<protein>
    <submittedName>
        <fullName evidence="1">CAZy families GH13 protein</fullName>
    </submittedName>
</protein>
<dbReference type="InterPro" id="IPR017853">
    <property type="entry name" value="GH"/>
</dbReference>